<feature type="transmembrane region" description="Helical" evidence="1">
    <location>
        <begin position="154"/>
        <end position="175"/>
    </location>
</feature>
<proteinExistence type="predicted"/>
<keyword evidence="3" id="KW-1185">Reference proteome</keyword>
<feature type="transmembrane region" description="Helical" evidence="1">
    <location>
        <begin position="12"/>
        <end position="33"/>
    </location>
</feature>
<dbReference type="HOGENOM" id="CLU_071284_0_0_10"/>
<dbReference type="EMBL" id="AQHY01000040">
    <property type="protein sequence ID" value="EOA52301.1"/>
    <property type="molecule type" value="Genomic_DNA"/>
</dbReference>
<sequence length="311" mass="35669">MTGYNKLQTEIATGRLTLPVVILICLFLWGVSIHSWNELISFISCALTGYMMIEINTAFTLIRTRTMLHVSLFGFIISACMFLHPFHISNLVPPAFIIALFQLFRSYESGQASGNIFHSFFFIGLGSLAFPQLLYFAPLFYISMISFRSLSAKTFFAGLVGLIVPYWFLFGYAFYNGKIELFYSPLQSLIQFQPIHYTGFTPDQIISWGGITLISLTCSVHYFIVSYLDKTRTRLFLSFLIAVEAWIYALGLLQPQHFNVLLQLQIIMMSILTGHLFTLTRNRFSGIFFIITFVTLITLAIYNLWMQFFNS</sequence>
<organism evidence="2 3">
    <name type="scientific">Phocaeicola massiliensis B84634 = Timone 84634 = DSM 17679 = JCM 13223</name>
    <dbReference type="NCBI Taxonomy" id="1121098"/>
    <lineage>
        <taxon>Bacteria</taxon>
        <taxon>Pseudomonadati</taxon>
        <taxon>Bacteroidota</taxon>
        <taxon>Bacteroidia</taxon>
        <taxon>Bacteroidales</taxon>
        <taxon>Bacteroidaceae</taxon>
        <taxon>Phocaeicola</taxon>
    </lineage>
</organism>
<reference evidence="2 3" key="1">
    <citation type="submission" date="2013-04" db="EMBL/GenBank/DDBJ databases">
        <title>The Genome Sequence of Bacteroides massiliensis DSM 17679.</title>
        <authorList>
            <consortium name="The Broad Institute Genomics Platform"/>
            <person name="Earl A."/>
            <person name="Ward D."/>
            <person name="Feldgarden M."/>
            <person name="Gevers D."/>
            <person name="Martens E."/>
            <person name="Fenner L."/>
            <person name="Roux V."/>
            <person name="Mallet M.N."/>
            <person name="Raoult D."/>
            <person name="Walker B."/>
            <person name="Young S."/>
            <person name="Zeng Q."/>
            <person name="Gargeya S."/>
            <person name="Fitzgerald M."/>
            <person name="Haas B."/>
            <person name="Abouelleil A."/>
            <person name="Allen A.W."/>
            <person name="Alvarado L."/>
            <person name="Arachchi H.M."/>
            <person name="Berlin A.M."/>
            <person name="Chapman S.B."/>
            <person name="Gainer-Dewar J."/>
            <person name="Goldberg J."/>
            <person name="Griggs A."/>
            <person name="Gujja S."/>
            <person name="Hansen M."/>
            <person name="Howarth C."/>
            <person name="Imamovic A."/>
            <person name="Ireland A."/>
            <person name="Larimer J."/>
            <person name="McCowan C."/>
            <person name="Murphy C."/>
            <person name="Pearson M."/>
            <person name="Poon T.W."/>
            <person name="Priest M."/>
            <person name="Roberts A."/>
            <person name="Saif S."/>
            <person name="Shea T."/>
            <person name="Sisk P."/>
            <person name="Sykes S."/>
            <person name="Wortman J."/>
            <person name="Nusbaum C."/>
            <person name="Birren B."/>
        </authorList>
    </citation>
    <scope>NUCLEOTIDE SEQUENCE [LARGE SCALE GENOMIC DNA]</scope>
    <source>
        <strain evidence="3">B84634 / Timone 84634 / DSM 17679 / JCM 13223</strain>
    </source>
</reference>
<dbReference type="RefSeq" id="WP_005944947.1">
    <property type="nucleotide sequence ID" value="NZ_KB890319.1"/>
</dbReference>
<accession>U6R9C6</accession>
<protein>
    <recommendedName>
        <fullName evidence="4">Transmembrane protein</fullName>
    </recommendedName>
</protein>
<feature type="transmembrane region" description="Helical" evidence="1">
    <location>
        <begin position="39"/>
        <end position="59"/>
    </location>
</feature>
<evidence type="ECO:0000313" key="3">
    <source>
        <dbReference type="Proteomes" id="UP000017831"/>
    </source>
</evidence>
<name>U6R9C6_9BACT</name>
<feature type="transmembrane region" description="Helical" evidence="1">
    <location>
        <begin position="205"/>
        <end position="228"/>
    </location>
</feature>
<dbReference type="OrthoDB" id="1045030at2"/>
<feature type="transmembrane region" description="Helical" evidence="1">
    <location>
        <begin position="286"/>
        <end position="305"/>
    </location>
</feature>
<keyword evidence="1" id="KW-0472">Membrane</keyword>
<evidence type="ECO:0008006" key="4">
    <source>
        <dbReference type="Google" id="ProtNLM"/>
    </source>
</evidence>
<dbReference type="Proteomes" id="UP000017831">
    <property type="component" value="Unassembled WGS sequence"/>
</dbReference>
<feature type="transmembrane region" description="Helical" evidence="1">
    <location>
        <begin position="116"/>
        <end position="142"/>
    </location>
</feature>
<feature type="transmembrane region" description="Helical" evidence="1">
    <location>
        <begin position="260"/>
        <end position="279"/>
    </location>
</feature>
<evidence type="ECO:0000313" key="2">
    <source>
        <dbReference type="EMBL" id="EOA52301.1"/>
    </source>
</evidence>
<dbReference type="STRING" id="1121098.HMPREF1534_03727"/>
<dbReference type="AlphaFoldDB" id="U6R9C6"/>
<keyword evidence="1" id="KW-1133">Transmembrane helix</keyword>
<evidence type="ECO:0000256" key="1">
    <source>
        <dbReference type="SAM" id="Phobius"/>
    </source>
</evidence>
<gene>
    <name evidence="2" type="ORF">HMPREF1534_03727</name>
</gene>
<feature type="transmembrane region" description="Helical" evidence="1">
    <location>
        <begin position="71"/>
        <end position="104"/>
    </location>
</feature>
<keyword evidence="1" id="KW-0812">Transmembrane</keyword>
<feature type="transmembrane region" description="Helical" evidence="1">
    <location>
        <begin position="235"/>
        <end position="254"/>
    </location>
</feature>
<dbReference type="GeneID" id="60060457"/>
<dbReference type="eggNOG" id="ENOG50339DJ">
    <property type="taxonomic scope" value="Bacteria"/>
</dbReference>
<dbReference type="PATRIC" id="fig|1121098.3.peg.3805"/>
<comment type="caution">
    <text evidence="2">The sequence shown here is derived from an EMBL/GenBank/DDBJ whole genome shotgun (WGS) entry which is preliminary data.</text>
</comment>